<keyword evidence="6" id="KW-0406">Ion transport</keyword>
<feature type="transmembrane region" description="Helical" evidence="8">
    <location>
        <begin position="156"/>
        <end position="180"/>
    </location>
</feature>
<dbReference type="AlphaFoldDB" id="A0A9P5A7J8"/>
<evidence type="ECO:0000256" key="5">
    <source>
        <dbReference type="ARBA" id="ARBA00022989"/>
    </source>
</evidence>
<dbReference type="InterPro" id="IPR004837">
    <property type="entry name" value="NaCa_Exmemb"/>
</dbReference>
<comment type="caution">
    <text evidence="10">The sequence shown here is derived from an EMBL/GenBank/DDBJ whole genome shotgun (WGS) entry which is preliminary data.</text>
</comment>
<dbReference type="GO" id="GO:0012505">
    <property type="term" value="C:endomembrane system"/>
    <property type="evidence" value="ECO:0007669"/>
    <property type="project" value="UniProtKB-SubCell"/>
</dbReference>
<evidence type="ECO:0000259" key="9">
    <source>
        <dbReference type="Pfam" id="PF01699"/>
    </source>
</evidence>
<feature type="transmembrane region" description="Helical" evidence="8">
    <location>
        <begin position="61"/>
        <end position="78"/>
    </location>
</feature>
<evidence type="ECO:0000313" key="11">
    <source>
        <dbReference type="Proteomes" id="UP000730481"/>
    </source>
</evidence>
<feature type="domain" description="Sodium/calcium exchanger membrane region" evidence="9">
    <location>
        <begin position="83"/>
        <end position="267"/>
    </location>
</feature>
<dbReference type="PANTHER" id="PTHR31503:SF14">
    <property type="entry name" value="VACUOLAR CALCIUM ION TRANSPORTER"/>
    <property type="match status" value="1"/>
</dbReference>
<dbReference type="EMBL" id="PVQB02000786">
    <property type="protein sequence ID" value="KAF4333735.1"/>
    <property type="molecule type" value="Genomic_DNA"/>
</dbReference>
<dbReference type="PANTHER" id="PTHR31503">
    <property type="entry name" value="VACUOLAR CALCIUM ION TRANSPORTER"/>
    <property type="match status" value="1"/>
</dbReference>
<evidence type="ECO:0000256" key="7">
    <source>
        <dbReference type="ARBA" id="ARBA00023136"/>
    </source>
</evidence>
<feature type="domain" description="Sodium/calcium exchanger membrane region" evidence="9">
    <location>
        <begin position="304"/>
        <end position="460"/>
    </location>
</feature>
<accession>A0A9P5A7J8</accession>
<organism evidence="10 11">
    <name type="scientific">Fusarium beomiforme</name>
    <dbReference type="NCBI Taxonomy" id="44412"/>
    <lineage>
        <taxon>Eukaryota</taxon>
        <taxon>Fungi</taxon>
        <taxon>Dikarya</taxon>
        <taxon>Ascomycota</taxon>
        <taxon>Pezizomycotina</taxon>
        <taxon>Sordariomycetes</taxon>
        <taxon>Hypocreomycetidae</taxon>
        <taxon>Hypocreales</taxon>
        <taxon>Nectriaceae</taxon>
        <taxon>Fusarium</taxon>
        <taxon>Fusarium burgessii species complex</taxon>
    </lineage>
</organism>
<dbReference type="GO" id="GO:0000329">
    <property type="term" value="C:fungal-type vacuole membrane"/>
    <property type="evidence" value="ECO:0007669"/>
    <property type="project" value="TreeGrafter"/>
</dbReference>
<dbReference type="Proteomes" id="UP000730481">
    <property type="component" value="Unassembled WGS sequence"/>
</dbReference>
<feature type="transmembrane region" description="Helical" evidence="8">
    <location>
        <begin position="443"/>
        <end position="464"/>
    </location>
</feature>
<feature type="transmembrane region" description="Helical" evidence="8">
    <location>
        <begin position="419"/>
        <end position="436"/>
    </location>
</feature>
<feature type="transmembrane region" description="Helical" evidence="8">
    <location>
        <begin position="192"/>
        <end position="218"/>
    </location>
</feature>
<evidence type="ECO:0000256" key="1">
    <source>
        <dbReference type="ARBA" id="ARBA00004127"/>
    </source>
</evidence>
<keyword evidence="4 8" id="KW-0812">Transmembrane</keyword>
<keyword evidence="3" id="KW-0813">Transport</keyword>
<reference evidence="10" key="2">
    <citation type="submission" date="2020-02" db="EMBL/GenBank/DDBJ databases">
        <title>Identification and distribution of gene clusters putatively required for synthesis of sphingolipid metabolism inhibitors in phylogenetically diverse species of the filamentous fungus Fusarium.</title>
        <authorList>
            <person name="Kim H.-S."/>
            <person name="Busman M."/>
            <person name="Brown D.W."/>
            <person name="Divon H."/>
            <person name="Uhlig S."/>
            <person name="Proctor R.H."/>
        </authorList>
    </citation>
    <scope>NUCLEOTIDE SEQUENCE</scope>
    <source>
        <strain evidence="10">NRRL 25174</strain>
    </source>
</reference>
<protein>
    <submittedName>
        <fullName evidence="10">Ca2+:H+ antiporter</fullName>
    </submittedName>
</protein>
<name>A0A9P5A7J8_9HYPO</name>
<comment type="similarity">
    <text evidence="2">Belongs to the Ca(2+):cation antiporter (CaCA) (TC 2.A.19) family.</text>
</comment>
<evidence type="ECO:0000313" key="10">
    <source>
        <dbReference type="EMBL" id="KAF4333735.1"/>
    </source>
</evidence>
<feature type="transmembrane region" description="Helical" evidence="8">
    <location>
        <begin position="114"/>
        <end position="136"/>
    </location>
</feature>
<evidence type="ECO:0000256" key="2">
    <source>
        <dbReference type="ARBA" id="ARBA00008170"/>
    </source>
</evidence>
<sequence>MASNILPGHGSNGSGHGDESTPLLPHISSHIAHEGESGRSGFHPRHFLSVLWRSSCTASKWVNVLWPFVPIAIILQFFPGLHLWKFATAYIAVIPTANLLGFAGQEFARKLPKVAGILIETTFGSIIEIILFIVLLSKHKVNSDEENGDEGNLIPIIQAAILGSILTNLLLCLGLCFFVGGLKQASQRFHAIVSEVGTGLLLVAAFGLLIPSAFYSALKAEVVPDFPGFRILHEKFTEGKLQDDVLRISQATSVALIIAFFFYIWYQASSQHSIFDEVIEMDEHRDADREADMEKPKFTMTETIVALLIALAFVTALLIFLVEKIEHVVESGVPDQFLGLILLPLVEKAAEHLTAIDEAWGKYTIRLQMTILTYLTDGVINVALYHCLGPSIQTALFNGPLVVLVGWAIGKPMDLNFEIFMIALLVLSILVVGNFLRDGESNWLEGALLVVIYAIIAIACWYYPNPDVATSNGLEGSEMVNVTMSVDTLRQLQQLLNAHLPQN</sequence>
<evidence type="ECO:0000256" key="3">
    <source>
        <dbReference type="ARBA" id="ARBA00022448"/>
    </source>
</evidence>
<dbReference type="InterPro" id="IPR044880">
    <property type="entry name" value="NCX_ion-bd_dom_sf"/>
</dbReference>
<comment type="subcellular location">
    <subcellularLocation>
        <location evidence="1">Endomembrane system</location>
        <topology evidence="1">Multi-pass membrane protein</topology>
    </subcellularLocation>
</comment>
<feature type="transmembrane region" description="Helical" evidence="8">
    <location>
        <begin position="248"/>
        <end position="266"/>
    </location>
</feature>
<dbReference type="GO" id="GO:0006874">
    <property type="term" value="P:intracellular calcium ion homeostasis"/>
    <property type="evidence" value="ECO:0007669"/>
    <property type="project" value="TreeGrafter"/>
</dbReference>
<dbReference type="InterPro" id="IPR004713">
    <property type="entry name" value="CaH_exchang"/>
</dbReference>
<evidence type="ECO:0000256" key="6">
    <source>
        <dbReference type="ARBA" id="ARBA00023065"/>
    </source>
</evidence>
<reference evidence="10" key="1">
    <citation type="journal article" date="2017" name="Mycologia">
        <title>Fusarium algeriense, sp. nov., a novel toxigenic crown rot pathogen of durum wheat from Algeria is nested in the Fusarium burgessii species complex.</title>
        <authorList>
            <person name="Laraba I."/>
            <person name="Keddad A."/>
            <person name="Boureghda H."/>
            <person name="Abdallah N."/>
            <person name="Vaughan M.M."/>
            <person name="Proctor R.H."/>
            <person name="Busman M."/>
            <person name="O'Donnell K."/>
        </authorList>
    </citation>
    <scope>NUCLEOTIDE SEQUENCE</scope>
    <source>
        <strain evidence="10">NRRL 25174</strain>
    </source>
</reference>
<dbReference type="GO" id="GO:0015369">
    <property type="term" value="F:calcium:proton antiporter activity"/>
    <property type="evidence" value="ECO:0007669"/>
    <property type="project" value="TreeGrafter"/>
</dbReference>
<feature type="transmembrane region" description="Helical" evidence="8">
    <location>
        <begin position="303"/>
        <end position="322"/>
    </location>
</feature>
<keyword evidence="5 8" id="KW-1133">Transmembrane helix</keyword>
<proteinExistence type="inferred from homology"/>
<evidence type="ECO:0000256" key="4">
    <source>
        <dbReference type="ARBA" id="ARBA00022692"/>
    </source>
</evidence>
<dbReference type="Gene3D" id="1.20.1420.30">
    <property type="entry name" value="NCX, central ion-binding region"/>
    <property type="match status" value="2"/>
</dbReference>
<feature type="transmembrane region" description="Helical" evidence="8">
    <location>
        <begin position="84"/>
        <end position="102"/>
    </location>
</feature>
<dbReference type="OrthoDB" id="1699231at2759"/>
<dbReference type="Pfam" id="PF01699">
    <property type="entry name" value="Na_Ca_ex"/>
    <property type="match status" value="2"/>
</dbReference>
<keyword evidence="7 8" id="KW-0472">Membrane</keyword>
<keyword evidence="11" id="KW-1185">Reference proteome</keyword>
<gene>
    <name evidence="10" type="ORF">FBEOM_12441</name>
</gene>
<evidence type="ECO:0000256" key="8">
    <source>
        <dbReference type="SAM" id="Phobius"/>
    </source>
</evidence>